<evidence type="ECO:0000313" key="1">
    <source>
        <dbReference type="EMBL" id="KKL75449.1"/>
    </source>
</evidence>
<accession>A0A0F9EN17</accession>
<gene>
    <name evidence="1" type="ORF">LCGC14_2054820</name>
</gene>
<dbReference type="AlphaFoldDB" id="A0A0F9EN17"/>
<proteinExistence type="predicted"/>
<comment type="caution">
    <text evidence="1">The sequence shown here is derived from an EMBL/GenBank/DDBJ whole genome shotgun (WGS) entry which is preliminary data.</text>
</comment>
<sequence length="33" mass="3854">MEQNCQICQKEFGRVANDHTTKSHLQDYLSDTI</sequence>
<reference evidence="1" key="1">
    <citation type="journal article" date="2015" name="Nature">
        <title>Complex archaea that bridge the gap between prokaryotes and eukaryotes.</title>
        <authorList>
            <person name="Spang A."/>
            <person name="Saw J.H."/>
            <person name="Jorgensen S.L."/>
            <person name="Zaremba-Niedzwiedzka K."/>
            <person name="Martijn J."/>
            <person name="Lind A.E."/>
            <person name="van Eijk R."/>
            <person name="Schleper C."/>
            <person name="Guy L."/>
            <person name="Ettema T.J."/>
        </authorList>
    </citation>
    <scope>NUCLEOTIDE SEQUENCE</scope>
</reference>
<protein>
    <submittedName>
        <fullName evidence="1">Uncharacterized protein</fullName>
    </submittedName>
</protein>
<name>A0A0F9EN17_9ZZZZ</name>
<organism evidence="1">
    <name type="scientific">marine sediment metagenome</name>
    <dbReference type="NCBI Taxonomy" id="412755"/>
    <lineage>
        <taxon>unclassified sequences</taxon>
        <taxon>metagenomes</taxon>
        <taxon>ecological metagenomes</taxon>
    </lineage>
</organism>
<dbReference type="EMBL" id="LAZR01024349">
    <property type="protein sequence ID" value="KKL75449.1"/>
    <property type="molecule type" value="Genomic_DNA"/>
</dbReference>
<feature type="non-terminal residue" evidence="1">
    <location>
        <position position="33"/>
    </location>
</feature>